<dbReference type="EMBL" id="CZBM01000008">
    <property type="protein sequence ID" value="CUQ33134.1"/>
    <property type="molecule type" value="Genomic_DNA"/>
</dbReference>
<dbReference type="EMBL" id="CYXP01000001">
    <property type="protein sequence ID" value="CUM84157.1"/>
    <property type="molecule type" value="Genomic_DNA"/>
</dbReference>
<sequence length="173" mass="20323">MYVCATNFNFRQMKLRITLFATLLVLLSACFTGCKKELKDFSFSYSMESVDNYKLMVLFDSDKTFRIEEYNYYMDNFAKKRDPKIMEGTLTDEEFASLKPILQKCNFFKMKDSYGFEEETNRDLGDIMYQVSFTTEGKEKFISIRNSDTGQFSASFVKLIGFINTFLNNHKND</sequence>
<name>A0A174VSW5_PARDI</name>
<reference evidence="3 4" key="1">
    <citation type="submission" date="2015-09" db="EMBL/GenBank/DDBJ databases">
        <authorList>
            <consortium name="Pathogen Informatics"/>
        </authorList>
    </citation>
    <scope>NUCLEOTIDE SEQUENCE [LARGE SCALE GENOMIC DNA]</scope>
    <source>
        <strain evidence="1 4">2789STDY5608872</strain>
        <strain evidence="2 3">2789STDY5834948</strain>
    </source>
</reference>
<organism evidence="1 4">
    <name type="scientific">Parabacteroides distasonis</name>
    <dbReference type="NCBI Taxonomy" id="823"/>
    <lineage>
        <taxon>Bacteria</taxon>
        <taxon>Pseudomonadati</taxon>
        <taxon>Bacteroidota</taxon>
        <taxon>Bacteroidia</taxon>
        <taxon>Bacteroidales</taxon>
        <taxon>Tannerellaceae</taxon>
        <taxon>Parabacteroides</taxon>
    </lineage>
</organism>
<proteinExistence type="predicted"/>
<dbReference type="AlphaFoldDB" id="A0A174VSW5"/>
<gene>
    <name evidence="1" type="ORF">ERS852429_00841</name>
    <name evidence="2" type="ORF">ERS852560_02238</name>
</gene>
<dbReference type="Proteomes" id="UP000095332">
    <property type="component" value="Unassembled WGS sequence"/>
</dbReference>
<dbReference type="Proteomes" id="UP000095591">
    <property type="component" value="Unassembled WGS sequence"/>
</dbReference>
<evidence type="ECO:0000313" key="4">
    <source>
        <dbReference type="Proteomes" id="UP000095591"/>
    </source>
</evidence>
<protein>
    <submittedName>
        <fullName evidence="1">Uncharacterized protein</fullName>
    </submittedName>
</protein>
<evidence type="ECO:0000313" key="2">
    <source>
        <dbReference type="EMBL" id="CUQ33134.1"/>
    </source>
</evidence>
<evidence type="ECO:0000313" key="1">
    <source>
        <dbReference type="EMBL" id="CUM84157.1"/>
    </source>
</evidence>
<accession>A0A174VSW5</accession>
<evidence type="ECO:0000313" key="3">
    <source>
        <dbReference type="Proteomes" id="UP000095332"/>
    </source>
</evidence>